<protein>
    <submittedName>
        <fullName evidence="1">WD repeat-containing protein C3H5.08c</fullName>
    </submittedName>
</protein>
<keyword evidence="2" id="KW-1185">Reference proteome</keyword>
<proteinExistence type="predicted"/>
<evidence type="ECO:0000313" key="1">
    <source>
        <dbReference type="EMBL" id="KAI8009821.1"/>
    </source>
</evidence>
<name>A0ACC0HD64_9ERIC</name>
<organism evidence="1 2">
    <name type="scientific">Camellia lanceoleosa</name>
    <dbReference type="NCBI Taxonomy" id="1840588"/>
    <lineage>
        <taxon>Eukaryota</taxon>
        <taxon>Viridiplantae</taxon>
        <taxon>Streptophyta</taxon>
        <taxon>Embryophyta</taxon>
        <taxon>Tracheophyta</taxon>
        <taxon>Spermatophyta</taxon>
        <taxon>Magnoliopsida</taxon>
        <taxon>eudicotyledons</taxon>
        <taxon>Gunneridae</taxon>
        <taxon>Pentapetalae</taxon>
        <taxon>asterids</taxon>
        <taxon>Ericales</taxon>
        <taxon>Theaceae</taxon>
        <taxon>Camellia</taxon>
    </lineage>
</organism>
<dbReference type="EMBL" id="CM045762">
    <property type="protein sequence ID" value="KAI8009821.1"/>
    <property type="molecule type" value="Genomic_DNA"/>
</dbReference>
<reference evidence="1 2" key="1">
    <citation type="journal article" date="2022" name="Plant J.">
        <title>Chromosome-level genome of Camellia lanceoleosa provides a valuable resource for understanding genome evolution and self-incompatibility.</title>
        <authorList>
            <person name="Gong W."/>
            <person name="Xiao S."/>
            <person name="Wang L."/>
            <person name="Liao Z."/>
            <person name="Chang Y."/>
            <person name="Mo W."/>
            <person name="Hu G."/>
            <person name="Li W."/>
            <person name="Zhao G."/>
            <person name="Zhu H."/>
            <person name="Hu X."/>
            <person name="Ji K."/>
            <person name="Xiang X."/>
            <person name="Song Q."/>
            <person name="Yuan D."/>
            <person name="Jin S."/>
            <person name="Zhang L."/>
        </authorList>
    </citation>
    <scope>NUCLEOTIDE SEQUENCE [LARGE SCALE GENOMIC DNA]</scope>
    <source>
        <strain evidence="1">SQ_2022a</strain>
    </source>
</reference>
<accession>A0ACC0HD64</accession>
<comment type="caution">
    <text evidence="1">The sequence shown here is derived from an EMBL/GenBank/DDBJ whole genome shotgun (WGS) entry which is preliminary data.</text>
</comment>
<dbReference type="Proteomes" id="UP001060215">
    <property type="component" value="Chromosome 5"/>
</dbReference>
<sequence>MATLVMSWIWPGPNLIVFFHHRRIKLFVHGKWAAMNVLVFSNTMTMFNPANENYFMSGSIDRKARIWGVIERQAVDWADVRDVVTAILYHPDGKVFIVGSVISTGRFYGASDGNLQLTTVINFRGRNKSSSNKRVAKVELELSSRGETRQPSSHTKAAGGVKDP</sequence>
<evidence type="ECO:0000313" key="2">
    <source>
        <dbReference type="Proteomes" id="UP001060215"/>
    </source>
</evidence>
<gene>
    <name evidence="1" type="ORF">LOK49_LG06G02031</name>
</gene>